<evidence type="ECO:0000313" key="4">
    <source>
        <dbReference type="Proteomes" id="UP000663829"/>
    </source>
</evidence>
<organism evidence="2 4">
    <name type="scientific">Didymodactylos carnosus</name>
    <dbReference type="NCBI Taxonomy" id="1234261"/>
    <lineage>
        <taxon>Eukaryota</taxon>
        <taxon>Metazoa</taxon>
        <taxon>Spiralia</taxon>
        <taxon>Gnathifera</taxon>
        <taxon>Rotifera</taxon>
        <taxon>Eurotatoria</taxon>
        <taxon>Bdelloidea</taxon>
        <taxon>Philodinida</taxon>
        <taxon>Philodinidae</taxon>
        <taxon>Didymodactylos</taxon>
    </lineage>
</organism>
<evidence type="ECO:0000313" key="3">
    <source>
        <dbReference type="EMBL" id="CAF3522447.1"/>
    </source>
</evidence>
<sequence length="258" mass="29805">MVHVRVGNSHPCVDIYFNVYKTPCSLSSKQFFTSTPMYENSLLIPSPIPSRSYQIQMSSNNQSLNYVFIKDDVQSNKILLDENAKDLYDHLFNDRHLIRTEIKSDNKEQSSNRSRISKIVSANSSIMKPSSVTCSNSNRPLALSRSKNYTLKQILENVENIQLHSTNSDYGSIVSSPINNCFKWKSIYKTLRKKQNKQKERKFNESTTDQKNNHSSTSGKSLFAFGGETLRWIALPYINYNQHTYENELISKENFTRF</sequence>
<reference evidence="2" key="1">
    <citation type="submission" date="2021-02" db="EMBL/GenBank/DDBJ databases">
        <authorList>
            <person name="Nowell W R."/>
        </authorList>
    </citation>
    <scope>NUCLEOTIDE SEQUENCE</scope>
</reference>
<proteinExistence type="predicted"/>
<gene>
    <name evidence="2" type="ORF">GPM918_LOCUS425</name>
    <name evidence="3" type="ORF">SRO942_LOCUS426</name>
</gene>
<evidence type="ECO:0000313" key="2">
    <source>
        <dbReference type="EMBL" id="CAF0743847.1"/>
    </source>
</evidence>
<dbReference type="OrthoDB" id="10033266at2759"/>
<feature type="compositionally biased region" description="Polar residues" evidence="1">
    <location>
        <begin position="205"/>
        <end position="220"/>
    </location>
</feature>
<dbReference type="Proteomes" id="UP000681722">
    <property type="component" value="Unassembled WGS sequence"/>
</dbReference>
<feature type="region of interest" description="Disordered" evidence="1">
    <location>
        <begin position="195"/>
        <end position="220"/>
    </location>
</feature>
<name>A0A813NSA6_9BILA</name>
<evidence type="ECO:0000256" key="1">
    <source>
        <dbReference type="SAM" id="MobiDB-lite"/>
    </source>
</evidence>
<keyword evidence="4" id="KW-1185">Reference proteome</keyword>
<dbReference type="EMBL" id="CAJOBC010000032">
    <property type="protein sequence ID" value="CAF3522447.1"/>
    <property type="molecule type" value="Genomic_DNA"/>
</dbReference>
<dbReference type="EMBL" id="CAJNOQ010000032">
    <property type="protein sequence ID" value="CAF0743847.1"/>
    <property type="molecule type" value="Genomic_DNA"/>
</dbReference>
<protein>
    <submittedName>
        <fullName evidence="2">Uncharacterized protein</fullName>
    </submittedName>
</protein>
<dbReference type="Proteomes" id="UP000663829">
    <property type="component" value="Unassembled WGS sequence"/>
</dbReference>
<dbReference type="AlphaFoldDB" id="A0A813NSA6"/>
<comment type="caution">
    <text evidence="2">The sequence shown here is derived from an EMBL/GenBank/DDBJ whole genome shotgun (WGS) entry which is preliminary data.</text>
</comment>
<accession>A0A813NSA6</accession>